<evidence type="ECO:0000256" key="4">
    <source>
        <dbReference type="ARBA" id="ARBA00022801"/>
    </source>
</evidence>
<dbReference type="GeneID" id="413539"/>
<dbReference type="FunFam" id="3.30.830.10:FF:000003">
    <property type="entry name" value="Insulin-degrading enzyme"/>
    <property type="match status" value="1"/>
</dbReference>
<keyword evidence="2" id="KW-0645">Protease</keyword>
<dbReference type="AlphaFoldDB" id="A0A7M7MS50"/>
<dbReference type="InterPro" id="IPR011765">
    <property type="entry name" value="Pept_M16_N"/>
</dbReference>
<evidence type="ECO:0000256" key="11">
    <source>
        <dbReference type="ARBA" id="ARBA00080349"/>
    </source>
</evidence>
<accession>A0A7M7MS50</accession>
<dbReference type="Pfam" id="PF00675">
    <property type="entry name" value="Peptidase_M16"/>
    <property type="match status" value="1"/>
</dbReference>
<protein>
    <recommendedName>
        <fullName evidence="9">Insulin-degrading enzyme</fullName>
        <ecNumber evidence="8">3.4.24.56</ecNumber>
    </recommendedName>
    <alternativeName>
        <fullName evidence="11">Insulin protease</fullName>
    </alternativeName>
    <alternativeName>
        <fullName evidence="10">Insulysin</fullName>
    </alternativeName>
</protein>
<organism evidence="18">
    <name type="scientific">Apis mellifera</name>
    <name type="common">Honeybee</name>
    <dbReference type="NCBI Taxonomy" id="7460"/>
    <lineage>
        <taxon>Eukaryota</taxon>
        <taxon>Metazoa</taxon>
        <taxon>Ecdysozoa</taxon>
        <taxon>Arthropoda</taxon>
        <taxon>Hexapoda</taxon>
        <taxon>Insecta</taxon>
        <taxon>Pterygota</taxon>
        <taxon>Neoptera</taxon>
        <taxon>Endopterygota</taxon>
        <taxon>Hymenoptera</taxon>
        <taxon>Apocrita</taxon>
        <taxon>Aculeata</taxon>
        <taxon>Apoidea</taxon>
        <taxon>Anthophila</taxon>
        <taxon>Apidae</taxon>
        <taxon>Apis</taxon>
    </lineage>
</organism>
<keyword evidence="4" id="KW-0378">Hydrolase</keyword>
<comment type="catalytic activity">
    <reaction evidence="7">
        <text>Degradation of insulin, glucagon and other polypeptides. No action on proteins.</text>
        <dbReference type="EC" id="3.4.24.56"/>
    </reaction>
</comment>
<evidence type="ECO:0000259" key="17">
    <source>
        <dbReference type="Pfam" id="PF22456"/>
    </source>
</evidence>
<evidence type="ECO:0000256" key="9">
    <source>
        <dbReference type="ARBA" id="ARBA00070422"/>
    </source>
</evidence>
<evidence type="ECO:0000256" key="7">
    <source>
        <dbReference type="ARBA" id="ARBA00052248"/>
    </source>
</evidence>
<dbReference type="GO" id="GO:0005829">
    <property type="term" value="C:cytosol"/>
    <property type="evidence" value="ECO:0007669"/>
    <property type="project" value="TreeGrafter"/>
</dbReference>
<comment type="similarity">
    <text evidence="1 12">Belongs to the peptidase M16 family.</text>
</comment>
<dbReference type="GO" id="GO:0043171">
    <property type="term" value="P:peptide catabolic process"/>
    <property type="evidence" value="ECO:0007669"/>
    <property type="project" value="TreeGrafter"/>
</dbReference>
<name>A0A7M7MS50_APIME</name>
<evidence type="ECO:0000313" key="20">
    <source>
        <dbReference type="RefSeq" id="XP_026300082.1"/>
    </source>
</evidence>
<feature type="domain" description="Coenzyme PQQ synthesis protein F-like C-terminal lobe" evidence="17">
    <location>
        <begin position="804"/>
        <end position="902"/>
    </location>
</feature>
<dbReference type="OrthoDB" id="952271at2759"/>
<keyword evidence="5" id="KW-0862">Zinc</keyword>
<evidence type="ECO:0000313" key="19">
    <source>
        <dbReference type="Proteomes" id="UP000005203"/>
    </source>
</evidence>
<reference evidence="18" key="1">
    <citation type="submission" date="2021-01" db="UniProtKB">
        <authorList>
            <consortium name="EnsemblMetazoa"/>
        </authorList>
    </citation>
    <scope>IDENTIFICATION</scope>
    <source>
        <strain evidence="18">DH4</strain>
    </source>
</reference>
<evidence type="ECO:0000259" key="14">
    <source>
        <dbReference type="Pfam" id="PF00675"/>
    </source>
</evidence>
<dbReference type="PROSITE" id="PS00143">
    <property type="entry name" value="INSULINASE"/>
    <property type="match status" value="1"/>
</dbReference>
<evidence type="ECO:0000256" key="1">
    <source>
        <dbReference type="ARBA" id="ARBA00007261"/>
    </source>
</evidence>
<evidence type="ECO:0000259" key="15">
    <source>
        <dbReference type="Pfam" id="PF05193"/>
    </source>
</evidence>
<dbReference type="InterPro" id="IPR050626">
    <property type="entry name" value="Peptidase_M16"/>
</dbReference>
<evidence type="ECO:0000259" key="16">
    <source>
        <dbReference type="Pfam" id="PF16187"/>
    </source>
</evidence>
<dbReference type="InterPro" id="IPR007863">
    <property type="entry name" value="Peptidase_M16_C"/>
</dbReference>
<proteinExistence type="inferred from homology"/>
<dbReference type="RefSeq" id="XP_026300082.1">
    <property type="nucleotide sequence ID" value="XM_026444297.1"/>
</dbReference>
<evidence type="ECO:0000256" key="3">
    <source>
        <dbReference type="ARBA" id="ARBA00022723"/>
    </source>
</evidence>
<evidence type="ECO:0000256" key="6">
    <source>
        <dbReference type="ARBA" id="ARBA00023049"/>
    </source>
</evidence>
<dbReference type="EnsemblMetazoa" id="XM_026444297">
    <property type="protein sequence ID" value="XP_026300082"/>
    <property type="gene ID" value="LOC413539"/>
</dbReference>
<evidence type="ECO:0000256" key="13">
    <source>
        <dbReference type="SAM" id="MobiDB-lite"/>
    </source>
</evidence>
<keyword evidence="19" id="KW-1185">Reference proteome</keyword>
<dbReference type="FunFam" id="3.30.830.10:FF:000005">
    <property type="entry name" value="nardilysin isoform X1"/>
    <property type="match status" value="1"/>
</dbReference>
<dbReference type="InterPro" id="IPR011249">
    <property type="entry name" value="Metalloenz_LuxS/M16"/>
</dbReference>
<feature type="domain" description="Peptidase M16 C-terminal" evidence="15">
    <location>
        <begin position="231"/>
        <end position="409"/>
    </location>
</feature>
<dbReference type="FunFam" id="3.30.830.10:FF:000004">
    <property type="entry name" value="Putative insulin-degrading enzyme"/>
    <property type="match status" value="1"/>
</dbReference>
<sequence length="1021" mass="119046">MVLTHIFKFRIFYEPTHSFFVYRYKSYNMKITANMANNFIEKQYNNIIKSPNDKREYRGLLLNNKMKVLLISDATTDKSAAALNVNIGYLSEPDDLLGLAHFCEHMLFLGTEKYPEKNDYNKYLSQNGGSYNASTHMDHTLYYFDVHAEKLRGALDRFAQFFIAPLFTEALTDLELNAIHLECEKNIANDTWRLDQLEKSSADPNHPFSRFATGNKETLDIIPKQKGINVREKLLEFHNKFYSSNIMALCVLGKENLNELEKMVVELFSQVKNKEIPVPTWPKHPFNEQHFQHKWYIVPIKDIRSLYIIFPIPDLREHYKSAPAHYISHLLGHEGEGSLLSLLKAKGWCNSLGSGKRLGARGFSFFVVFVDLTEEGIQHIDDIVLLTFQYINMLKRNGPIEWIYNEYKDVANINFRFKEKSYPCDYVSGLAQILYDYPIEDILIVEHLFLQWKPDLIKCIMEFLKPENVRIHIVGKLFENISDETEKWYGVKFKKEKISPDIINKWINAGLNPDLKLPPKNEFIPEKFDIKPIGDKTSKFPVIIEDTSLIRLWFKQDEEFLIPKANLFLDFVSPLAYLDPLSYNLTYIFVLLFRDALNEFAYAADIVGLKWELTNSKYGMTLGIVGYDDKQRVLLDKIIDKMLNFKVDRKRFAIWKENYSRSLKNYKAEQPYQHAVYYLAVLLSEQIWMKDELLNALSYLTVEKVENFIPQFLSKIHMECLIHGNMTMSEAIETARLIESKLSNAIPHIIPLLSRQLILHREIKLEDGCHFLFEVQTKYHSSSCTQIYCQTGLQSTESNMLLELLAQILSEPCFTTLRTKEQLGYIVFSGVRRTNGAQGLRIIVQSDRHPKYVEQRIHTFLNSMLQNISSMTEEEFSAHKESLAIRRLEKPKQMTTLSSIFWNEIVSQQYNFDRANIEVAYLRTITKDQILEFYKNILQNDIQRKLSVHVISTLKDQNSNNSNNEKAVESNKNTEQSNEINNTIEYKKIDDILSFKISQNLYSLPKPFTDVPRKGVHSSKL</sequence>
<evidence type="ECO:0000256" key="8">
    <source>
        <dbReference type="ARBA" id="ARBA00066874"/>
    </source>
</evidence>
<accession>A0A8B8H7U3</accession>
<feature type="domain" description="Peptidase M16 middle/third" evidence="16">
    <location>
        <begin position="415"/>
        <end position="696"/>
    </location>
</feature>
<dbReference type="Gene3D" id="3.30.830.10">
    <property type="entry name" value="Metalloenzyme, LuxS/M16 peptidase-like"/>
    <property type="match status" value="4"/>
</dbReference>
<evidence type="ECO:0000313" key="18">
    <source>
        <dbReference type="EnsemblMetazoa" id="XP_026300082"/>
    </source>
</evidence>
<dbReference type="InterPro" id="IPR001431">
    <property type="entry name" value="Pept_M16_Zn_BS"/>
</dbReference>
<feature type="domain" description="Peptidase M16 N-terminal" evidence="14">
    <location>
        <begin position="67"/>
        <end position="204"/>
    </location>
</feature>
<dbReference type="Pfam" id="PF05193">
    <property type="entry name" value="Peptidase_M16_C"/>
    <property type="match status" value="1"/>
</dbReference>
<gene>
    <name evidence="20" type="primary">LOC413539</name>
</gene>
<dbReference type="InterPro" id="IPR054734">
    <property type="entry name" value="PqqF-like_C_4"/>
</dbReference>
<dbReference type="Pfam" id="PF22456">
    <property type="entry name" value="PqqF-like_C_4"/>
    <property type="match status" value="1"/>
</dbReference>
<evidence type="ECO:0000256" key="12">
    <source>
        <dbReference type="RuleBase" id="RU004447"/>
    </source>
</evidence>
<dbReference type="InterPro" id="IPR032632">
    <property type="entry name" value="Peptidase_M16_M"/>
</dbReference>
<evidence type="ECO:0000256" key="5">
    <source>
        <dbReference type="ARBA" id="ARBA00022833"/>
    </source>
</evidence>
<dbReference type="GO" id="GO:0046872">
    <property type="term" value="F:metal ion binding"/>
    <property type="evidence" value="ECO:0007669"/>
    <property type="project" value="UniProtKB-KW"/>
</dbReference>
<dbReference type="GO" id="GO:0005739">
    <property type="term" value="C:mitochondrion"/>
    <property type="evidence" value="ECO:0007669"/>
    <property type="project" value="TreeGrafter"/>
</dbReference>
<keyword evidence="6" id="KW-0482">Metalloprotease</keyword>
<dbReference type="PANTHER" id="PTHR43690:SF18">
    <property type="entry name" value="INSULIN-DEGRADING ENZYME-RELATED"/>
    <property type="match status" value="1"/>
</dbReference>
<dbReference type="CTD" id="3416"/>
<dbReference type="PANTHER" id="PTHR43690">
    <property type="entry name" value="NARDILYSIN"/>
    <property type="match status" value="1"/>
</dbReference>
<reference evidence="20" key="2">
    <citation type="submission" date="2025-04" db="UniProtKB">
        <authorList>
            <consortium name="RefSeq"/>
        </authorList>
    </citation>
    <scope>IDENTIFICATION</scope>
    <source>
        <strain evidence="20">DH4</strain>
        <tissue evidence="20">Whole body</tissue>
    </source>
</reference>
<dbReference type="SUPFAM" id="SSF63411">
    <property type="entry name" value="LuxS/MPP-like metallohydrolase"/>
    <property type="match status" value="4"/>
</dbReference>
<dbReference type="GO" id="GO:0004222">
    <property type="term" value="F:metalloendopeptidase activity"/>
    <property type="evidence" value="ECO:0007669"/>
    <property type="project" value="UniProtKB-EC"/>
</dbReference>
<feature type="region of interest" description="Disordered" evidence="13">
    <location>
        <begin position="957"/>
        <end position="977"/>
    </location>
</feature>
<keyword evidence="3" id="KW-0479">Metal-binding</keyword>
<dbReference type="Proteomes" id="UP000005203">
    <property type="component" value="Linkage group LG12"/>
</dbReference>
<dbReference type="Pfam" id="PF16187">
    <property type="entry name" value="Peptidase_M16_M"/>
    <property type="match status" value="1"/>
</dbReference>
<dbReference type="GO" id="GO:0051603">
    <property type="term" value="P:proteolysis involved in protein catabolic process"/>
    <property type="evidence" value="ECO:0007669"/>
    <property type="project" value="TreeGrafter"/>
</dbReference>
<evidence type="ECO:0000256" key="2">
    <source>
        <dbReference type="ARBA" id="ARBA00022670"/>
    </source>
</evidence>
<evidence type="ECO:0000256" key="10">
    <source>
        <dbReference type="ARBA" id="ARBA00074992"/>
    </source>
</evidence>
<dbReference type="EC" id="3.4.24.56" evidence="8"/>